<dbReference type="AlphaFoldDB" id="A0AAD4MMN3"/>
<dbReference type="EMBL" id="JAKKPZ010000176">
    <property type="protein sequence ID" value="KAI1699522.1"/>
    <property type="molecule type" value="Genomic_DNA"/>
</dbReference>
<comment type="caution">
    <text evidence="2">The sequence shown here is derived from an EMBL/GenBank/DDBJ whole genome shotgun (WGS) entry which is preliminary data.</text>
</comment>
<keyword evidence="1" id="KW-0732">Signal</keyword>
<evidence type="ECO:0000313" key="2">
    <source>
        <dbReference type="EMBL" id="KAI1699522.1"/>
    </source>
</evidence>
<protein>
    <submittedName>
        <fullName evidence="2">Uncharacterized protein</fullName>
    </submittedName>
</protein>
<feature type="chain" id="PRO_5042166928" evidence="1">
    <location>
        <begin position="23"/>
        <end position="128"/>
    </location>
</feature>
<feature type="signal peptide" evidence="1">
    <location>
        <begin position="1"/>
        <end position="22"/>
    </location>
</feature>
<name>A0AAD4MMN3_9BILA</name>
<keyword evidence="3" id="KW-1185">Reference proteome</keyword>
<evidence type="ECO:0000313" key="3">
    <source>
        <dbReference type="Proteomes" id="UP001201812"/>
    </source>
</evidence>
<dbReference type="Proteomes" id="UP001201812">
    <property type="component" value="Unassembled WGS sequence"/>
</dbReference>
<sequence length="128" mass="14128">MSVRTASFILMIVALLVKDAKATGERDVTVSIVADGSVGVPVEETAKISIEQHSVRSIVEQAKTKVAKSKYWTDSSQYEFSHADFSYAQTTNPTVPITIPINELDKKDIRVSANNVSYKLAVHMKKKE</sequence>
<accession>A0AAD4MMN3</accession>
<reference evidence="2" key="1">
    <citation type="submission" date="2022-01" db="EMBL/GenBank/DDBJ databases">
        <title>Genome Sequence Resource for Two Populations of Ditylenchus destructor, the Migratory Endoparasitic Phytonematode.</title>
        <authorList>
            <person name="Zhang H."/>
            <person name="Lin R."/>
            <person name="Xie B."/>
        </authorList>
    </citation>
    <scope>NUCLEOTIDE SEQUENCE</scope>
    <source>
        <strain evidence="2">BazhouSP</strain>
    </source>
</reference>
<organism evidence="2 3">
    <name type="scientific">Ditylenchus destructor</name>
    <dbReference type="NCBI Taxonomy" id="166010"/>
    <lineage>
        <taxon>Eukaryota</taxon>
        <taxon>Metazoa</taxon>
        <taxon>Ecdysozoa</taxon>
        <taxon>Nematoda</taxon>
        <taxon>Chromadorea</taxon>
        <taxon>Rhabditida</taxon>
        <taxon>Tylenchina</taxon>
        <taxon>Tylenchomorpha</taxon>
        <taxon>Sphaerularioidea</taxon>
        <taxon>Anguinidae</taxon>
        <taxon>Anguininae</taxon>
        <taxon>Ditylenchus</taxon>
    </lineage>
</organism>
<gene>
    <name evidence="2" type="ORF">DdX_17275</name>
</gene>
<evidence type="ECO:0000256" key="1">
    <source>
        <dbReference type="SAM" id="SignalP"/>
    </source>
</evidence>
<proteinExistence type="predicted"/>